<dbReference type="EMBL" id="AAXW01000012">
    <property type="protein sequence ID" value="EAZ91722.1"/>
    <property type="molecule type" value="Genomic_DNA"/>
</dbReference>
<evidence type="ECO:0000256" key="1">
    <source>
        <dbReference type="SAM" id="Phobius"/>
    </source>
</evidence>
<protein>
    <submittedName>
        <fullName evidence="2">Uncharacterized protein</fullName>
    </submittedName>
</protein>
<gene>
    <name evidence="2" type="ORF">CY0110_26363</name>
</gene>
<evidence type="ECO:0000313" key="2">
    <source>
        <dbReference type="EMBL" id="EAZ91722.1"/>
    </source>
</evidence>
<proteinExistence type="predicted"/>
<dbReference type="AlphaFoldDB" id="A3IPF7"/>
<keyword evidence="1" id="KW-0472">Membrane</keyword>
<comment type="caution">
    <text evidence="2">The sequence shown here is derived from an EMBL/GenBank/DDBJ whole genome shotgun (WGS) entry which is preliminary data.</text>
</comment>
<dbReference type="OrthoDB" id="427599at2"/>
<keyword evidence="1" id="KW-1133">Transmembrane helix</keyword>
<accession>A3IPF7</accession>
<sequence length="65" mass="7385">MLSTDTKKITIFRNYLILMATLAMMITGLGDLFKHPDRLGQQDRLQNYGRFVSGVVVNQAQKIGR</sequence>
<keyword evidence="1" id="KW-0812">Transmembrane</keyword>
<organism evidence="2 3">
    <name type="scientific">Crocosphaera chwakensis CCY0110</name>
    <dbReference type="NCBI Taxonomy" id="391612"/>
    <lineage>
        <taxon>Bacteria</taxon>
        <taxon>Bacillati</taxon>
        <taxon>Cyanobacteriota</taxon>
        <taxon>Cyanophyceae</taxon>
        <taxon>Oscillatoriophycideae</taxon>
        <taxon>Chroococcales</taxon>
        <taxon>Aphanothecaceae</taxon>
        <taxon>Crocosphaera</taxon>
        <taxon>Crocosphaera chwakensis</taxon>
    </lineage>
</organism>
<dbReference type="RefSeq" id="WP_008275275.1">
    <property type="nucleotide sequence ID" value="NZ_AAXW01000012.1"/>
</dbReference>
<feature type="transmembrane region" description="Helical" evidence="1">
    <location>
        <begin position="12"/>
        <end position="33"/>
    </location>
</feature>
<keyword evidence="3" id="KW-1185">Reference proteome</keyword>
<evidence type="ECO:0000313" key="3">
    <source>
        <dbReference type="Proteomes" id="UP000003781"/>
    </source>
</evidence>
<reference evidence="2 3" key="1">
    <citation type="submission" date="2007-03" db="EMBL/GenBank/DDBJ databases">
        <authorList>
            <person name="Stal L."/>
            <person name="Ferriera S."/>
            <person name="Johnson J."/>
            <person name="Kravitz S."/>
            <person name="Beeson K."/>
            <person name="Sutton G."/>
            <person name="Rogers Y.-H."/>
            <person name="Friedman R."/>
            <person name="Frazier M."/>
            <person name="Venter J.C."/>
        </authorList>
    </citation>
    <scope>NUCLEOTIDE SEQUENCE [LARGE SCALE GENOMIC DNA]</scope>
    <source>
        <strain evidence="2 3">CCY0110</strain>
    </source>
</reference>
<dbReference type="eggNOG" id="ENOG50321EI">
    <property type="taxonomic scope" value="Bacteria"/>
</dbReference>
<name>A3IPF7_9CHRO</name>
<dbReference type="Proteomes" id="UP000003781">
    <property type="component" value="Unassembled WGS sequence"/>
</dbReference>